<evidence type="ECO:0000313" key="3">
    <source>
        <dbReference type="EMBL" id="SSX27712.1"/>
    </source>
</evidence>
<accession>A0A336MBI0</accession>
<sequence>MRPGPRLVVMALAFISGAQRGTTNTHNSANYKDKLVGRNNFNNINDIVKYDDDRGPLVHVNPWLSACDLAPHRKSPDLQYLNGTDKATIQIDKKYIKRFRKKLLNSRVIQKFGKSFDENISNLSGKHFYLTDGMT</sequence>
<dbReference type="AlphaFoldDB" id="A0A336MBI0"/>
<dbReference type="EMBL" id="UFQT01000865">
    <property type="protein sequence ID" value="SSX27712.1"/>
    <property type="molecule type" value="Genomic_DNA"/>
</dbReference>
<name>A0A336MBI0_CULSO</name>
<evidence type="ECO:0000313" key="2">
    <source>
        <dbReference type="EMBL" id="SSX07370.1"/>
    </source>
</evidence>
<protein>
    <submittedName>
        <fullName evidence="3">CSON014744 protein</fullName>
    </submittedName>
</protein>
<dbReference type="EMBL" id="UFQS01000865">
    <property type="protein sequence ID" value="SSX07370.1"/>
    <property type="molecule type" value="Genomic_DNA"/>
</dbReference>
<organism evidence="3">
    <name type="scientific">Culicoides sonorensis</name>
    <name type="common">Biting midge</name>
    <dbReference type="NCBI Taxonomy" id="179676"/>
    <lineage>
        <taxon>Eukaryota</taxon>
        <taxon>Metazoa</taxon>
        <taxon>Ecdysozoa</taxon>
        <taxon>Arthropoda</taxon>
        <taxon>Hexapoda</taxon>
        <taxon>Insecta</taxon>
        <taxon>Pterygota</taxon>
        <taxon>Neoptera</taxon>
        <taxon>Endopterygota</taxon>
        <taxon>Diptera</taxon>
        <taxon>Nematocera</taxon>
        <taxon>Chironomoidea</taxon>
        <taxon>Ceratopogonidae</taxon>
        <taxon>Ceratopogoninae</taxon>
        <taxon>Culicoides</taxon>
        <taxon>Monoculicoides</taxon>
    </lineage>
</organism>
<evidence type="ECO:0000256" key="1">
    <source>
        <dbReference type="SAM" id="SignalP"/>
    </source>
</evidence>
<feature type="chain" id="PRO_5036328657" evidence="1">
    <location>
        <begin position="21"/>
        <end position="135"/>
    </location>
</feature>
<gene>
    <name evidence="3" type="primary">CSON014744</name>
</gene>
<reference evidence="2" key="1">
    <citation type="submission" date="2018-04" db="EMBL/GenBank/DDBJ databases">
        <authorList>
            <person name="Go L.Y."/>
            <person name="Mitchell J.A."/>
        </authorList>
    </citation>
    <scope>NUCLEOTIDE SEQUENCE</scope>
    <source>
        <tissue evidence="2">Whole organism</tissue>
    </source>
</reference>
<reference evidence="3" key="2">
    <citation type="submission" date="2018-07" db="EMBL/GenBank/DDBJ databases">
        <authorList>
            <person name="Quirk P.G."/>
            <person name="Krulwich T.A."/>
        </authorList>
    </citation>
    <scope>NUCLEOTIDE SEQUENCE</scope>
</reference>
<feature type="signal peptide" evidence="1">
    <location>
        <begin position="1"/>
        <end position="20"/>
    </location>
</feature>
<dbReference type="VEuPathDB" id="VectorBase:CSON014744"/>
<keyword evidence="1" id="KW-0732">Signal</keyword>
<proteinExistence type="predicted"/>